<dbReference type="EMBL" id="CAXDID020000179">
    <property type="protein sequence ID" value="CAL6049333.1"/>
    <property type="molecule type" value="Genomic_DNA"/>
</dbReference>
<evidence type="ECO:0000313" key="1">
    <source>
        <dbReference type="EMBL" id="CAI9916342.1"/>
    </source>
</evidence>
<evidence type="ECO:0000313" key="5">
    <source>
        <dbReference type="Proteomes" id="UP001642409"/>
    </source>
</evidence>
<reference evidence="2" key="1">
    <citation type="submission" date="2023-06" db="EMBL/GenBank/DDBJ databases">
        <authorList>
            <person name="Kurt Z."/>
        </authorList>
    </citation>
    <scope>NUCLEOTIDE SEQUENCE</scope>
</reference>
<proteinExistence type="predicted"/>
<organism evidence="2">
    <name type="scientific">Hexamita inflata</name>
    <dbReference type="NCBI Taxonomy" id="28002"/>
    <lineage>
        <taxon>Eukaryota</taxon>
        <taxon>Metamonada</taxon>
        <taxon>Diplomonadida</taxon>
        <taxon>Hexamitidae</taxon>
        <taxon>Hexamitinae</taxon>
        <taxon>Hexamita</taxon>
    </lineage>
</organism>
<evidence type="ECO:0000313" key="3">
    <source>
        <dbReference type="EMBL" id="CAL6049333.1"/>
    </source>
</evidence>
<evidence type="ECO:0000313" key="4">
    <source>
        <dbReference type="EMBL" id="CAL6104548.1"/>
    </source>
</evidence>
<dbReference type="EMBL" id="CATOUU010000097">
    <property type="protein sequence ID" value="CAI9916342.1"/>
    <property type="molecule type" value="Genomic_DNA"/>
</dbReference>
<name>A0AA86QDD9_9EUKA</name>
<keyword evidence="5" id="KW-1185">Reference proteome</keyword>
<sequence>MLLLVFLYSDGVDILCKLLTFCIVGIFSSEIQLGVLEIESVESELLDILFRLFKFWLQLEVRCLNQVVSELFCSKTIIFSYSIIVLVNSTQTTLQLLILIIGESVQPIAQSKIYQCSTQDIILITAQFYNYQATVAVVSIIQPTQNLCQIEPM</sequence>
<reference evidence="3 5" key="2">
    <citation type="submission" date="2024-07" db="EMBL/GenBank/DDBJ databases">
        <authorList>
            <person name="Akdeniz Z."/>
        </authorList>
    </citation>
    <scope>NUCLEOTIDE SEQUENCE [LARGE SCALE GENOMIC DNA]</scope>
</reference>
<gene>
    <name evidence="1" type="ORF">HINF_LOCUS3987</name>
    <name evidence="3" type="ORF">HINF_LOCUS43187</name>
    <name evidence="2" type="ORF">HINF_LOCUS44345</name>
    <name evidence="4" type="ORF">HINF_LOCUS72835</name>
</gene>
<comment type="caution">
    <text evidence="2">The sequence shown here is derived from an EMBL/GenBank/DDBJ whole genome shotgun (WGS) entry which is preliminary data.</text>
</comment>
<dbReference type="AlphaFoldDB" id="A0AA86QDD9"/>
<dbReference type="EMBL" id="CAXDID020000584">
    <property type="protein sequence ID" value="CAL6104548.1"/>
    <property type="molecule type" value="Genomic_DNA"/>
</dbReference>
<protein>
    <submittedName>
        <fullName evidence="3">Hypothetical_protein</fullName>
    </submittedName>
</protein>
<dbReference type="EMBL" id="CATOUU010000879">
    <property type="protein sequence ID" value="CAI9956700.1"/>
    <property type="molecule type" value="Genomic_DNA"/>
</dbReference>
<evidence type="ECO:0000313" key="2">
    <source>
        <dbReference type="EMBL" id="CAI9956700.1"/>
    </source>
</evidence>
<dbReference type="Proteomes" id="UP001642409">
    <property type="component" value="Unassembled WGS sequence"/>
</dbReference>
<accession>A0AA86QDD9</accession>